<dbReference type="GO" id="GO:0004497">
    <property type="term" value="F:monooxygenase activity"/>
    <property type="evidence" value="ECO:0007669"/>
    <property type="project" value="InterPro"/>
</dbReference>
<sequence length="244" mass="27353">MVCVESQGSEVRISDPERVQLIYGTKSKFAKTDFYPILKADAFATKHADQFTDLDESLHSVRRRLLSNVYSMSSVLESEAHVDVCTELFMARLSKFAANGQVLDLGMWLQMYAFDIIGELFFGQAFGFMETSNKRRDILTKLFELKAQKGDKDDFGIADIQQEGYVSLVAGSDTLHYGTALIPCWLTLLSKDVHWQEHLFVGDLQDDPANVAQVEAGIGVSRKAAQEERLVVPQARRVAYSVVD</sequence>
<organism evidence="1 2">
    <name type="scientific">Cercospora zeae-maydis SCOH1-5</name>
    <dbReference type="NCBI Taxonomy" id="717836"/>
    <lineage>
        <taxon>Eukaryota</taxon>
        <taxon>Fungi</taxon>
        <taxon>Dikarya</taxon>
        <taxon>Ascomycota</taxon>
        <taxon>Pezizomycotina</taxon>
        <taxon>Dothideomycetes</taxon>
        <taxon>Dothideomycetidae</taxon>
        <taxon>Mycosphaerellales</taxon>
        <taxon>Mycosphaerellaceae</taxon>
        <taxon>Cercospora</taxon>
    </lineage>
</organism>
<dbReference type="Gene3D" id="1.10.630.10">
    <property type="entry name" value="Cytochrome P450"/>
    <property type="match status" value="1"/>
</dbReference>
<dbReference type="GO" id="GO:0020037">
    <property type="term" value="F:heme binding"/>
    <property type="evidence" value="ECO:0007669"/>
    <property type="project" value="InterPro"/>
</dbReference>
<proteinExistence type="predicted"/>
<dbReference type="EMBL" id="ML992674">
    <property type="protein sequence ID" value="KAF2211967.1"/>
    <property type="molecule type" value="Genomic_DNA"/>
</dbReference>
<reference evidence="1" key="1">
    <citation type="journal article" date="2020" name="Stud. Mycol.">
        <title>101 Dothideomycetes genomes: a test case for predicting lifestyles and emergence of pathogens.</title>
        <authorList>
            <person name="Haridas S."/>
            <person name="Albert R."/>
            <person name="Binder M."/>
            <person name="Bloem J."/>
            <person name="Labutti K."/>
            <person name="Salamov A."/>
            <person name="Andreopoulos B."/>
            <person name="Baker S."/>
            <person name="Barry K."/>
            <person name="Bills G."/>
            <person name="Bluhm B."/>
            <person name="Cannon C."/>
            <person name="Castanera R."/>
            <person name="Culley D."/>
            <person name="Daum C."/>
            <person name="Ezra D."/>
            <person name="Gonzalez J."/>
            <person name="Henrissat B."/>
            <person name="Kuo A."/>
            <person name="Liang C."/>
            <person name="Lipzen A."/>
            <person name="Lutzoni F."/>
            <person name="Magnuson J."/>
            <person name="Mondo S."/>
            <person name="Nolan M."/>
            <person name="Ohm R."/>
            <person name="Pangilinan J."/>
            <person name="Park H.-J."/>
            <person name="Ramirez L."/>
            <person name="Alfaro M."/>
            <person name="Sun H."/>
            <person name="Tritt A."/>
            <person name="Yoshinaga Y."/>
            <person name="Zwiers L.-H."/>
            <person name="Turgeon B."/>
            <person name="Goodwin S."/>
            <person name="Spatafora J."/>
            <person name="Crous P."/>
            <person name="Grigoriev I."/>
        </authorList>
    </citation>
    <scope>NUCLEOTIDE SEQUENCE</scope>
    <source>
        <strain evidence="1">SCOH1-5</strain>
    </source>
</reference>
<gene>
    <name evidence="1" type="ORF">CERZMDRAFT_97885</name>
</gene>
<accession>A0A6A6FEU5</accession>
<dbReference type="GO" id="GO:0016705">
    <property type="term" value="F:oxidoreductase activity, acting on paired donors, with incorporation or reduction of molecular oxygen"/>
    <property type="evidence" value="ECO:0007669"/>
    <property type="project" value="InterPro"/>
</dbReference>
<dbReference type="GO" id="GO:0005506">
    <property type="term" value="F:iron ion binding"/>
    <property type="evidence" value="ECO:0007669"/>
    <property type="project" value="InterPro"/>
</dbReference>
<dbReference type="OrthoDB" id="3934656at2759"/>
<evidence type="ECO:0008006" key="3">
    <source>
        <dbReference type="Google" id="ProtNLM"/>
    </source>
</evidence>
<dbReference type="PANTHER" id="PTHR24305:SF229">
    <property type="entry name" value="P450, PUTATIVE (EUROFUNG)-RELATED"/>
    <property type="match status" value="1"/>
</dbReference>
<keyword evidence="2" id="KW-1185">Reference proteome</keyword>
<dbReference type="Proteomes" id="UP000799539">
    <property type="component" value="Unassembled WGS sequence"/>
</dbReference>
<dbReference type="InterPro" id="IPR050121">
    <property type="entry name" value="Cytochrome_P450_monoxygenase"/>
</dbReference>
<name>A0A6A6FEU5_9PEZI</name>
<dbReference type="AlphaFoldDB" id="A0A6A6FEU5"/>
<dbReference type="SUPFAM" id="SSF48264">
    <property type="entry name" value="Cytochrome P450"/>
    <property type="match status" value="1"/>
</dbReference>
<dbReference type="InterPro" id="IPR001128">
    <property type="entry name" value="Cyt_P450"/>
</dbReference>
<dbReference type="Pfam" id="PF00067">
    <property type="entry name" value="p450"/>
    <property type="match status" value="1"/>
</dbReference>
<dbReference type="PANTHER" id="PTHR24305">
    <property type="entry name" value="CYTOCHROME P450"/>
    <property type="match status" value="1"/>
</dbReference>
<dbReference type="InterPro" id="IPR036396">
    <property type="entry name" value="Cyt_P450_sf"/>
</dbReference>
<evidence type="ECO:0000313" key="2">
    <source>
        <dbReference type="Proteomes" id="UP000799539"/>
    </source>
</evidence>
<protein>
    <recommendedName>
        <fullName evidence="3">Cytochrome P450</fullName>
    </recommendedName>
</protein>
<evidence type="ECO:0000313" key="1">
    <source>
        <dbReference type="EMBL" id="KAF2211967.1"/>
    </source>
</evidence>